<dbReference type="Proteomes" id="UP000192840">
    <property type="component" value="Unassembled WGS sequence"/>
</dbReference>
<proteinExistence type="predicted"/>
<protein>
    <submittedName>
        <fullName evidence="1">Uncharacterized protein</fullName>
    </submittedName>
</protein>
<keyword evidence="2" id="KW-1185">Reference proteome</keyword>
<accession>A0A1W1ZZJ5</accession>
<dbReference type="EMBL" id="FWYC01000003">
    <property type="protein sequence ID" value="SMC53786.1"/>
    <property type="molecule type" value="Genomic_DNA"/>
</dbReference>
<sequence length="94" mass="10439">MSTDVRITSMADNEYAAEVHEGTETTTHHVVLTQGFLDDLAVQEPDGPTLVEEIIRYLLDREPNTAVPHELDPAALVGQDAEFLPELRRRLGAE</sequence>
<dbReference type="eggNOG" id="ENOG50349GF">
    <property type="taxonomic scope" value="Bacteria"/>
</dbReference>
<name>A0A1W1ZZJ5_9PSEU</name>
<dbReference type="RefSeq" id="WP_030475804.1">
    <property type="nucleotide sequence ID" value="NZ_FWYC01000003.1"/>
</dbReference>
<dbReference type="OrthoDB" id="3691141at2"/>
<gene>
    <name evidence="1" type="ORF">SAMN05660733_00345</name>
</gene>
<organism evidence="1 2">
    <name type="scientific">Lentzea albidocapillata</name>
    <dbReference type="NCBI Taxonomy" id="40571"/>
    <lineage>
        <taxon>Bacteria</taxon>
        <taxon>Bacillati</taxon>
        <taxon>Actinomycetota</taxon>
        <taxon>Actinomycetes</taxon>
        <taxon>Pseudonocardiales</taxon>
        <taxon>Pseudonocardiaceae</taxon>
        <taxon>Lentzea</taxon>
    </lineage>
</organism>
<evidence type="ECO:0000313" key="1">
    <source>
        <dbReference type="EMBL" id="SMC53786.1"/>
    </source>
</evidence>
<evidence type="ECO:0000313" key="2">
    <source>
        <dbReference type="Proteomes" id="UP000192840"/>
    </source>
</evidence>
<dbReference type="AlphaFoldDB" id="A0A1W1ZZJ5"/>
<reference evidence="2" key="1">
    <citation type="submission" date="2017-04" db="EMBL/GenBank/DDBJ databases">
        <authorList>
            <person name="Varghese N."/>
            <person name="Submissions S."/>
        </authorList>
    </citation>
    <scope>NUCLEOTIDE SEQUENCE [LARGE SCALE GENOMIC DNA]</scope>
    <source>
        <strain evidence="2">DSM 44073</strain>
    </source>
</reference>